<keyword evidence="2 5" id="KW-0812">Transmembrane</keyword>
<evidence type="ECO:0000256" key="3">
    <source>
        <dbReference type="ARBA" id="ARBA00022989"/>
    </source>
</evidence>
<evidence type="ECO:0000256" key="5">
    <source>
        <dbReference type="SAM" id="Phobius"/>
    </source>
</evidence>
<feature type="transmembrane region" description="Helical" evidence="5">
    <location>
        <begin position="110"/>
        <end position="127"/>
    </location>
</feature>
<evidence type="ECO:0000256" key="2">
    <source>
        <dbReference type="ARBA" id="ARBA00022692"/>
    </source>
</evidence>
<accession>A0ABS2JZM3</accession>
<feature type="transmembrane region" description="Helical" evidence="5">
    <location>
        <begin position="87"/>
        <end position="104"/>
    </location>
</feature>
<keyword evidence="3 5" id="KW-1133">Transmembrane helix</keyword>
<dbReference type="Pfam" id="PF13515">
    <property type="entry name" value="FUSC_2"/>
    <property type="match status" value="1"/>
</dbReference>
<evidence type="ECO:0000256" key="4">
    <source>
        <dbReference type="ARBA" id="ARBA00023136"/>
    </source>
</evidence>
<sequence>MTSNAAVSARITRFFRQSASGLGDELSQLRPTGPRALLCAQTVCAVVLAVWLADLFNLKDRWWVAISAYVVVRGSLHVSWWRAIDRIAGTLAGAGLSALSISLLPQSQLLFALLLALFAGLGLYRAIGSPRSYAWILGTVTALLVLSEAHQLTGLKIYELALLRVCDVATGISASMLILTTTHFAHRAWRHLQAHDDEDESSAASLVLTPPAQTATALDRHDWKMRRLRALQALQGAITIGVLGLFAYHRDLPSFPQTLISVTAVLLVPLPALLRKKGEDDLVSLRMANRALGCMTAALFALMLLPIIGNMPWLCMLTLAAGVWLAAHVQAGSSATSYLGTQFGIGFIMTFVQDQRWSTDASPPAVRLLGILIGLSALTLVMFVTHRIRLWMIDRSSDA</sequence>
<gene>
    <name evidence="7" type="ORF">ISP19_00930</name>
</gene>
<dbReference type="RefSeq" id="WP_204678621.1">
    <property type="nucleotide sequence ID" value="NZ_BSNR01000025.1"/>
</dbReference>
<evidence type="ECO:0000256" key="1">
    <source>
        <dbReference type="ARBA" id="ARBA00004141"/>
    </source>
</evidence>
<name>A0ABS2JZM3_9GAMM</name>
<keyword evidence="4 5" id="KW-0472">Membrane</keyword>
<feature type="domain" description="Integral membrane bound transporter" evidence="6">
    <location>
        <begin position="48"/>
        <end position="177"/>
    </location>
</feature>
<reference evidence="7" key="1">
    <citation type="submission" date="2020-10" db="EMBL/GenBank/DDBJ databases">
        <title>Phylogeny of dyella-like bacteria.</title>
        <authorList>
            <person name="Fu J."/>
        </authorList>
    </citation>
    <scope>NUCLEOTIDE SEQUENCE</scope>
    <source>
        <strain evidence="7">DHOC52</strain>
    </source>
</reference>
<feature type="transmembrane region" description="Helical" evidence="5">
    <location>
        <begin position="255"/>
        <end position="275"/>
    </location>
</feature>
<feature type="transmembrane region" description="Helical" evidence="5">
    <location>
        <begin position="36"/>
        <end position="56"/>
    </location>
</feature>
<feature type="transmembrane region" description="Helical" evidence="5">
    <location>
        <begin position="287"/>
        <end position="305"/>
    </location>
</feature>
<feature type="transmembrane region" description="Helical" evidence="5">
    <location>
        <begin position="365"/>
        <end position="385"/>
    </location>
</feature>
<comment type="caution">
    <text evidence="7">The sequence shown here is derived from an EMBL/GenBank/DDBJ whole genome shotgun (WGS) entry which is preliminary data.</text>
</comment>
<evidence type="ECO:0000313" key="8">
    <source>
        <dbReference type="Proteomes" id="UP001430149"/>
    </source>
</evidence>
<dbReference type="EMBL" id="JADIKE010000018">
    <property type="protein sequence ID" value="MBM7123928.1"/>
    <property type="molecule type" value="Genomic_DNA"/>
</dbReference>
<feature type="transmembrane region" description="Helical" evidence="5">
    <location>
        <begin position="336"/>
        <end position="353"/>
    </location>
</feature>
<evidence type="ECO:0000259" key="6">
    <source>
        <dbReference type="Pfam" id="PF13515"/>
    </source>
</evidence>
<proteinExistence type="predicted"/>
<organism evidence="7 8">
    <name type="scientific">Dyella flava</name>
    <dbReference type="NCBI Taxonomy" id="1920170"/>
    <lineage>
        <taxon>Bacteria</taxon>
        <taxon>Pseudomonadati</taxon>
        <taxon>Pseudomonadota</taxon>
        <taxon>Gammaproteobacteria</taxon>
        <taxon>Lysobacterales</taxon>
        <taxon>Rhodanobacteraceae</taxon>
        <taxon>Dyella</taxon>
    </lineage>
</organism>
<comment type="subcellular location">
    <subcellularLocation>
        <location evidence="1">Membrane</location>
        <topology evidence="1">Multi-pass membrane protein</topology>
    </subcellularLocation>
</comment>
<dbReference type="Proteomes" id="UP001430149">
    <property type="component" value="Unassembled WGS sequence"/>
</dbReference>
<keyword evidence="8" id="KW-1185">Reference proteome</keyword>
<dbReference type="InterPro" id="IPR049453">
    <property type="entry name" value="Memb_transporter_dom"/>
</dbReference>
<feature type="transmembrane region" description="Helical" evidence="5">
    <location>
        <begin position="62"/>
        <end position="80"/>
    </location>
</feature>
<evidence type="ECO:0000313" key="7">
    <source>
        <dbReference type="EMBL" id="MBM7123928.1"/>
    </source>
</evidence>
<protein>
    <submittedName>
        <fullName evidence="7">FUSC family protein</fullName>
    </submittedName>
</protein>
<feature type="transmembrane region" description="Helical" evidence="5">
    <location>
        <begin position="230"/>
        <end position="249"/>
    </location>
</feature>